<keyword evidence="1" id="KW-0548">Nucleotidyltransferase</keyword>
<dbReference type="EMBL" id="RXIL01000017">
    <property type="protein sequence ID" value="RZN73212.1"/>
    <property type="molecule type" value="Genomic_DNA"/>
</dbReference>
<evidence type="ECO:0000313" key="1">
    <source>
        <dbReference type="EMBL" id="RZN73212.1"/>
    </source>
</evidence>
<organism evidence="1 2">
    <name type="scientific">Candidatus Methanolliviera hydrocarbonicum</name>
    <dbReference type="NCBI Taxonomy" id="2491085"/>
    <lineage>
        <taxon>Archaea</taxon>
        <taxon>Methanobacteriati</taxon>
        <taxon>Methanobacteriota</taxon>
        <taxon>Candidatus Methanoliparia</taxon>
        <taxon>Candidatus Methanoliparales</taxon>
        <taxon>Candidatus Methanollivieraceae</taxon>
        <taxon>Candidatus Methanolliviera</taxon>
    </lineage>
</organism>
<sequence>GLSYLIYDSMLAGTDIDEEEDLLDLLIFGEGGARNYLKEIGFFVKIKREKVFLERR</sequence>
<dbReference type="Proteomes" id="UP000320766">
    <property type="component" value="Unassembled WGS sequence"/>
</dbReference>
<reference evidence="1 2" key="1">
    <citation type="journal article" date="2019" name="Nat. Microbiol.">
        <title>Wide diversity of methane and short-chain alkane metabolisms in uncultured archaea.</title>
        <authorList>
            <person name="Borrel G."/>
            <person name="Adam P.S."/>
            <person name="McKay L.J."/>
            <person name="Chen L.X."/>
            <person name="Sierra-Garcia I.N."/>
            <person name="Sieber C.M."/>
            <person name="Letourneur Q."/>
            <person name="Ghozlane A."/>
            <person name="Andersen G.L."/>
            <person name="Li W.J."/>
            <person name="Hallam S.J."/>
            <person name="Muyzer G."/>
            <person name="de Oliveira V.M."/>
            <person name="Inskeep W.P."/>
            <person name="Banfield J.F."/>
            <person name="Gribaldo S."/>
        </authorList>
    </citation>
    <scope>NUCLEOTIDE SEQUENCE [LARGE SCALE GENOMIC DNA]</scope>
    <source>
        <strain evidence="1">NM1b</strain>
    </source>
</reference>
<evidence type="ECO:0000313" key="2">
    <source>
        <dbReference type="Proteomes" id="UP000320766"/>
    </source>
</evidence>
<dbReference type="InterPro" id="IPR002835">
    <property type="entry name" value="CofC"/>
</dbReference>
<dbReference type="AlphaFoldDB" id="A0A520KYN3"/>
<proteinExistence type="predicted"/>
<protein>
    <submittedName>
        <fullName evidence="1">2-phospho-L-lactate guanylyltransferase</fullName>
    </submittedName>
</protein>
<dbReference type="Pfam" id="PF01983">
    <property type="entry name" value="CofC"/>
    <property type="match status" value="1"/>
</dbReference>
<accession>A0A520KYN3</accession>
<feature type="non-terminal residue" evidence="1">
    <location>
        <position position="1"/>
    </location>
</feature>
<name>A0A520KYN3_9EURY</name>
<dbReference type="Gene3D" id="6.10.140.50">
    <property type="match status" value="1"/>
</dbReference>
<gene>
    <name evidence="1" type="ORF">EF807_00910</name>
</gene>
<dbReference type="GO" id="GO:0043814">
    <property type="term" value="F:phospholactate guanylyltransferase activity"/>
    <property type="evidence" value="ECO:0007669"/>
    <property type="project" value="InterPro"/>
</dbReference>
<comment type="caution">
    <text evidence="1">The sequence shown here is derived from an EMBL/GenBank/DDBJ whole genome shotgun (WGS) entry which is preliminary data.</text>
</comment>
<keyword evidence="1" id="KW-0808">Transferase</keyword>